<dbReference type="InParanoid" id="A0A3Q1G343"/>
<evidence type="ECO:0000256" key="1">
    <source>
        <dbReference type="SAM" id="MobiDB-lite"/>
    </source>
</evidence>
<evidence type="ECO:0008006" key="4">
    <source>
        <dbReference type="Google" id="ProtNLM"/>
    </source>
</evidence>
<dbReference type="GeneTree" id="ENSGT01000000220170"/>
<evidence type="ECO:0000313" key="2">
    <source>
        <dbReference type="Ensembl" id="ENSAPOP00000024233.1"/>
    </source>
</evidence>
<protein>
    <recommendedName>
        <fullName evidence="4">GST N-terminal domain-containing protein</fullName>
    </recommendedName>
</protein>
<feature type="region of interest" description="Disordered" evidence="1">
    <location>
        <begin position="43"/>
        <end position="64"/>
    </location>
</feature>
<dbReference type="Ensembl" id="ENSAPOT00000009264.1">
    <property type="protein sequence ID" value="ENSAPOP00000024233.1"/>
    <property type="gene ID" value="ENSAPOG00000006521.1"/>
</dbReference>
<sequence length="88" mass="9787">MAARMLEVYLDLLSQPCRAVSLLLGCTNIPHTVRSVALRRGEHKKHSVLQTPDETEESHNIKPQPGGVADYLITSWMSFGCHGSSQWV</sequence>
<proteinExistence type="predicted"/>
<keyword evidence="3" id="KW-1185">Reference proteome</keyword>
<dbReference type="STRING" id="80966.ENSAPOP00000024233"/>
<evidence type="ECO:0000313" key="3">
    <source>
        <dbReference type="Proteomes" id="UP000257200"/>
    </source>
</evidence>
<name>A0A3Q1G343_9TELE</name>
<dbReference type="Proteomes" id="UP000257200">
    <property type="component" value="Unplaced"/>
</dbReference>
<dbReference type="AlphaFoldDB" id="A0A3Q1G343"/>
<reference evidence="2" key="1">
    <citation type="submission" date="2025-08" db="UniProtKB">
        <authorList>
            <consortium name="Ensembl"/>
        </authorList>
    </citation>
    <scope>IDENTIFICATION</scope>
</reference>
<organism evidence="2 3">
    <name type="scientific">Acanthochromis polyacanthus</name>
    <name type="common">spiny chromis</name>
    <dbReference type="NCBI Taxonomy" id="80966"/>
    <lineage>
        <taxon>Eukaryota</taxon>
        <taxon>Metazoa</taxon>
        <taxon>Chordata</taxon>
        <taxon>Craniata</taxon>
        <taxon>Vertebrata</taxon>
        <taxon>Euteleostomi</taxon>
        <taxon>Actinopterygii</taxon>
        <taxon>Neopterygii</taxon>
        <taxon>Teleostei</taxon>
        <taxon>Neoteleostei</taxon>
        <taxon>Acanthomorphata</taxon>
        <taxon>Ovalentaria</taxon>
        <taxon>Pomacentridae</taxon>
        <taxon>Acanthochromis</taxon>
    </lineage>
</organism>
<reference evidence="2" key="2">
    <citation type="submission" date="2025-09" db="UniProtKB">
        <authorList>
            <consortium name="Ensembl"/>
        </authorList>
    </citation>
    <scope>IDENTIFICATION</scope>
</reference>
<dbReference type="Gene3D" id="3.40.30.10">
    <property type="entry name" value="Glutaredoxin"/>
    <property type="match status" value="1"/>
</dbReference>
<accession>A0A3Q1G343</accession>